<dbReference type="InterPro" id="IPR001179">
    <property type="entry name" value="PPIase_FKBP_dom"/>
</dbReference>
<protein>
    <recommendedName>
        <fullName evidence="1">peptidylprolyl isomerase</fullName>
        <ecNumber evidence="1">5.2.1.8</ecNumber>
    </recommendedName>
</protein>
<reference evidence="4" key="1">
    <citation type="journal article" date="2013" name="Science">
        <title>The Amborella genome and the evolution of flowering plants.</title>
        <authorList>
            <consortium name="Amborella Genome Project"/>
        </authorList>
    </citation>
    <scope>NUCLEOTIDE SEQUENCE [LARGE SCALE GENOMIC DNA]</scope>
</reference>
<dbReference type="GO" id="GO:0003755">
    <property type="term" value="F:peptidyl-prolyl cis-trans isomerase activity"/>
    <property type="evidence" value="ECO:0000318"/>
    <property type="project" value="GO_Central"/>
</dbReference>
<dbReference type="eggNOG" id="KOG0549">
    <property type="taxonomic scope" value="Eukaryota"/>
</dbReference>
<organism evidence="3 4">
    <name type="scientific">Amborella trichopoda</name>
    <dbReference type="NCBI Taxonomy" id="13333"/>
    <lineage>
        <taxon>Eukaryota</taxon>
        <taxon>Viridiplantae</taxon>
        <taxon>Streptophyta</taxon>
        <taxon>Embryophyta</taxon>
        <taxon>Tracheophyta</taxon>
        <taxon>Spermatophyta</taxon>
        <taxon>Magnoliopsida</taxon>
        <taxon>Amborellales</taxon>
        <taxon>Amborellaceae</taxon>
        <taxon>Amborella</taxon>
    </lineage>
</organism>
<keyword evidence="1" id="KW-0697">Rotamase</keyword>
<dbReference type="AlphaFoldDB" id="U5CP89"/>
<dbReference type="Proteomes" id="UP000017836">
    <property type="component" value="Unassembled WGS sequence"/>
</dbReference>
<name>U5CP89_AMBTC</name>
<dbReference type="GO" id="GO:0009507">
    <property type="term" value="C:chloroplast"/>
    <property type="evidence" value="ECO:0007669"/>
    <property type="project" value="InterPro"/>
</dbReference>
<sequence>MQALALGTGVARLGFSNGGQRPGEPKARNRASLVGVQAVKMADELRRRDALSFGFYNLFSQVFQGLWNKEEAMAEEASCSLITTPSGKLENGQVFDSSYDRGRPLIFRVGVGEVIKGWDQGIVGGDGIPPMLGGGKRILKIPPQLGYGSRGAGCRGGSCVIPPDSVLLFDVEFIGKA</sequence>
<dbReference type="Gramene" id="ERN14981">
    <property type="protein sequence ID" value="ERN14981"/>
    <property type="gene ID" value="AMTR_s00032p00221170"/>
</dbReference>
<evidence type="ECO:0000313" key="4">
    <source>
        <dbReference type="Proteomes" id="UP000017836"/>
    </source>
</evidence>
<gene>
    <name evidence="3" type="ORF">AMTR_s00032p00221170</name>
</gene>
<dbReference type="STRING" id="13333.U5CP89"/>
<dbReference type="HOGENOM" id="CLU_013615_7_2_1"/>
<dbReference type="Pfam" id="PF00254">
    <property type="entry name" value="FKBP_C"/>
    <property type="match status" value="1"/>
</dbReference>
<dbReference type="InterPro" id="IPR046357">
    <property type="entry name" value="PPIase_dom_sf"/>
</dbReference>
<dbReference type="InterPro" id="IPR044183">
    <property type="entry name" value="PNSL4/FKBP13-like"/>
</dbReference>
<comment type="catalytic activity">
    <reaction evidence="1">
        <text>[protein]-peptidylproline (omega=180) = [protein]-peptidylproline (omega=0)</text>
        <dbReference type="Rhea" id="RHEA:16237"/>
        <dbReference type="Rhea" id="RHEA-COMP:10747"/>
        <dbReference type="Rhea" id="RHEA-COMP:10748"/>
        <dbReference type="ChEBI" id="CHEBI:83833"/>
        <dbReference type="ChEBI" id="CHEBI:83834"/>
        <dbReference type="EC" id="5.2.1.8"/>
    </reaction>
</comment>
<dbReference type="PROSITE" id="PS50059">
    <property type="entry name" value="FKBP_PPIASE"/>
    <property type="match status" value="1"/>
</dbReference>
<dbReference type="GO" id="GO:0005783">
    <property type="term" value="C:endoplasmic reticulum"/>
    <property type="evidence" value="ECO:0000318"/>
    <property type="project" value="GO_Central"/>
</dbReference>
<dbReference type="Gene3D" id="3.10.50.40">
    <property type="match status" value="1"/>
</dbReference>
<evidence type="ECO:0000259" key="2">
    <source>
        <dbReference type="PROSITE" id="PS50059"/>
    </source>
</evidence>
<accession>U5CP89</accession>
<keyword evidence="1" id="KW-0413">Isomerase</keyword>
<evidence type="ECO:0000313" key="3">
    <source>
        <dbReference type="EMBL" id="ERN14981.1"/>
    </source>
</evidence>
<keyword evidence="4" id="KW-1185">Reference proteome</keyword>
<dbReference type="EMBL" id="KI392518">
    <property type="protein sequence ID" value="ERN14981.1"/>
    <property type="molecule type" value="Genomic_DNA"/>
</dbReference>
<dbReference type="OMA" id="LWNKEEA"/>
<dbReference type="EC" id="5.2.1.8" evidence="1"/>
<dbReference type="PANTHER" id="PTHR47833:SF2">
    <property type="entry name" value="PEPTIDYLPROLYL ISOMERASE"/>
    <property type="match status" value="1"/>
</dbReference>
<evidence type="ECO:0000256" key="1">
    <source>
        <dbReference type="PROSITE-ProRule" id="PRU00277"/>
    </source>
</evidence>
<dbReference type="SUPFAM" id="SSF54534">
    <property type="entry name" value="FKBP-like"/>
    <property type="match status" value="1"/>
</dbReference>
<feature type="domain" description="PPIase FKBP-type" evidence="2">
    <location>
        <begin position="86"/>
        <end position="177"/>
    </location>
</feature>
<proteinExistence type="predicted"/>
<dbReference type="PANTHER" id="PTHR47833">
    <property type="entry name" value="PHOTOSYNTHETIC NDH SUBUNIT OF LUMENAL LOCATION 4, CHLOROPLASTIC"/>
    <property type="match status" value="1"/>
</dbReference>